<name>T1JY21_TETUR</name>
<accession>T1JY21</accession>
<evidence type="ECO:0000313" key="1">
    <source>
        <dbReference type="EnsemblMetazoa" id="tetur02g14050.1"/>
    </source>
</evidence>
<dbReference type="InterPro" id="IPR013783">
    <property type="entry name" value="Ig-like_fold"/>
</dbReference>
<dbReference type="HOGENOM" id="CLU_2761032_0_0_1"/>
<sequence length="70" mass="7840">MKSFMISSTNQYHSQQQYFRVRPRSNVEVIEGSSIVLQCSVGNQAGPVQWAKDGFVLDLLTKIGVDSSYI</sequence>
<organism evidence="1 2">
    <name type="scientific">Tetranychus urticae</name>
    <name type="common">Two-spotted spider mite</name>
    <dbReference type="NCBI Taxonomy" id="32264"/>
    <lineage>
        <taxon>Eukaryota</taxon>
        <taxon>Metazoa</taxon>
        <taxon>Ecdysozoa</taxon>
        <taxon>Arthropoda</taxon>
        <taxon>Chelicerata</taxon>
        <taxon>Arachnida</taxon>
        <taxon>Acari</taxon>
        <taxon>Acariformes</taxon>
        <taxon>Trombidiformes</taxon>
        <taxon>Prostigmata</taxon>
        <taxon>Eleutherengona</taxon>
        <taxon>Raphignathae</taxon>
        <taxon>Tetranychoidea</taxon>
        <taxon>Tetranychidae</taxon>
        <taxon>Tetranychus</taxon>
    </lineage>
</organism>
<dbReference type="eggNOG" id="KOG3515">
    <property type="taxonomic scope" value="Eukaryota"/>
</dbReference>
<protein>
    <recommendedName>
        <fullName evidence="3">Ig-like domain-containing protein</fullName>
    </recommendedName>
</protein>
<dbReference type="EMBL" id="CAEY01000838">
    <property type="status" value="NOT_ANNOTATED_CDS"/>
    <property type="molecule type" value="Genomic_DNA"/>
</dbReference>
<dbReference type="InterPro" id="IPR036179">
    <property type="entry name" value="Ig-like_dom_sf"/>
</dbReference>
<keyword evidence="2" id="KW-1185">Reference proteome</keyword>
<dbReference type="EnsemblMetazoa" id="tetur02g14050.1">
    <property type="protein sequence ID" value="tetur02g14050.1"/>
    <property type="gene ID" value="tetur02g14050"/>
</dbReference>
<dbReference type="SUPFAM" id="SSF48726">
    <property type="entry name" value="Immunoglobulin"/>
    <property type="match status" value="1"/>
</dbReference>
<evidence type="ECO:0000313" key="2">
    <source>
        <dbReference type="Proteomes" id="UP000015104"/>
    </source>
</evidence>
<dbReference type="Gene3D" id="2.60.40.10">
    <property type="entry name" value="Immunoglobulins"/>
    <property type="match status" value="1"/>
</dbReference>
<dbReference type="Proteomes" id="UP000015104">
    <property type="component" value="Unassembled WGS sequence"/>
</dbReference>
<proteinExistence type="predicted"/>
<dbReference type="AlphaFoldDB" id="T1JY21"/>
<reference evidence="1" key="2">
    <citation type="submission" date="2015-06" db="UniProtKB">
        <authorList>
            <consortium name="EnsemblMetazoa"/>
        </authorList>
    </citation>
    <scope>IDENTIFICATION</scope>
</reference>
<reference evidence="2" key="1">
    <citation type="submission" date="2011-08" db="EMBL/GenBank/DDBJ databases">
        <authorList>
            <person name="Rombauts S."/>
        </authorList>
    </citation>
    <scope>NUCLEOTIDE SEQUENCE</scope>
    <source>
        <strain evidence="2">London</strain>
    </source>
</reference>
<evidence type="ECO:0008006" key="3">
    <source>
        <dbReference type="Google" id="ProtNLM"/>
    </source>
</evidence>